<dbReference type="PROSITE" id="PS50262">
    <property type="entry name" value="G_PROTEIN_RECEP_F1_2"/>
    <property type="match status" value="1"/>
</dbReference>
<organism evidence="8 9">
    <name type="scientific">Leptotrombidium deliense</name>
    <dbReference type="NCBI Taxonomy" id="299467"/>
    <lineage>
        <taxon>Eukaryota</taxon>
        <taxon>Metazoa</taxon>
        <taxon>Ecdysozoa</taxon>
        <taxon>Arthropoda</taxon>
        <taxon>Chelicerata</taxon>
        <taxon>Arachnida</taxon>
        <taxon>Acari</taxon>
        <taxon>Acariformes</taxon>
        <taxon>Trombidiformes</taxon>
        <taxon>Prostigmata</taxon>
        <taxon>Anystina</taxon>
        <taxon>Parasitengona</taxon>
        <taxon>Trombiculoidea</taxon>
        <taxon>Trombiculidae</taxon>
        <taxon>Leptotrombidium</taxon>
    </lineage>
</organism>
<evidence type="ECO:0000259" key="7">
    <source>
        <dbReference type="PROSITE" id="PS50262"/>
    </source>
</evidence>
<dbReference type="CDD" id="cd14978">
    <property type="entry name" value="7tmA_FMRFamide_R-like"/>
    <property type="match status" value="1"/>
</dbReference>
<evidence type="ECO:0000256" key="5">
    <source>
        <dbReference type="ARBA" id="ARBA00023136"/>
    </source>
</evidence>
<dbReference type="GO" id="GO:0004930">
    <property type="term" value="F:G protein-coupled receptor activity"/>
    <property type="evidence" value="ECO:0007669"/>
    <property type="project" value="InterPro"/>
</dbReference>
<sequence>MSEPITIWIEFWVSGVVLTTMCSFGLLGNTVTLFILNFSKEMRKQPINLYLTVLAVYDNGVLFNAILMLGIPALCKIQHIQYIQRYYYNFHNESTLLENITGNISEVNAQSDNGSIYVTPNEISDDSEPFINPLHVYIQVVYPLALISQTGSIWTTCLITAERYLAVCNPLRAMTLSTRSRATWALLTLSIGAFLYNIPRFFEIEVADDEVIRTDLRMNTVYFWLYYICLHLILLYIIPLTLLSVMNTKIYFAVRKASRDRSRLSASQQVELNIASMLVLLVAIFIACNAPSFIVNCLELLETSYLQTAAIFSNLLVCFNSSVNFVIYCIFGKKFRSKLSETFCCSSAPQRHRSCSRNMFANSYAGETYV</sequence>
<dbReference type="EMBL" id="NCKV01005524">
    <property type="protein sequence ID" value="RWS24014.1"/>
    <property type="molecule type" value="Genomic_DNA"/>
</dbReference>
<dbReference type="InterPro" id="IPR000276">
    <property type="entry name" value="GPCR_Rhodpsn"/>
</dbReference>
<feature type="transmembrane region" description="Helical" evidence="6">
    <location>
        <begin position="140"/>
        <end position="161"/>
    </location>
</feature>
<accession>A0A443S967</accession>
<evidence type="ECO:0000256" key="1">
    <source>
        <dbReference type="ARBA" id="ARBA00004370"/>
    </source>
</evidence>
<dbReference type="InterPro" id="IPR052954">
    <property type="entry name" value="GPCR-Ligand_Int"/>
</dbReference>
<keyword evidence="8" id="KW-0675">Receptor</keyword>
<evidence type="ECO:0000256" key="3">
    <source>
        <dbReference type="ARBA" id="ARBA00022692"/>
    </source>
</evidence>
<reference evidence="8 9" key="1">
    <citation type="journal article" date="2018" name="Gigascience">
        <title>Genomes of trombidid mites reveal novel predicted allergens and laterally-transferred genes associated with secondary metabolism.</title>
        <authorList>
            <person name="Dong X."/>
            <person name="Chaisiri K."/>
            <person name="Xia D."/>
            <person name="Armstrong S.D."/>
            <person name="Fang Y."/>
            <person name="Donnelly M.J."/>
            <person name="Kadowaki T."/>
            <person name="McGarry J.W."/>
            <person name="Darby A.C."/>
            <person name="Makepeace B.L."/>
        </authorList>
    </citation>
    <scope>NUCLEOTIDE SEQUENCE [LARGE SCALE GENOMIC DNA]</scope>
    <source>
        <strain evidence="8">UoL-UT</strain>
    </source>
</reference>
<keyword evidence="9" id="KW-1185">Reference proteome</keyword>
<dbReference type="GO" id="GO:0016020">
    <property type="term" value="C:membrane"/>
    <property type="evidence" value="ECO:0007669"/>
    <property type="project" value="UniProtKB-SubCell"/>
</dbReference>
<proteinExistence type="inferred from homology"/>
<evidence type="ECO:0000313" key="8">
    <source>
        <dbReference type="EMBL" id="RWS24014.1"/>
    </source>
</evidence>
<dbReference type="AlphaFoldDB" id="A0A443S967"/>
<comment type="subcellular location">
    <subcellularLocation>
        <location evidence="1">Membrane</location>
    </subcellularLocation>
</comment>
<comment type="similarity">
    <text evidence="2">Belongs to the G-protein coupled receptor 1 family.</text>
</comment>
<gene>
    <name evidence="8" type="ORF">B4U80_08942</name>
</gene>
<name>A0A443S967_9ACAR</name>
<dbReference type="SUPFAM" id="SSF81321">
    <property type="entry name" value="Family A G protein-coupled receptor-like"/>
    <property type="match status" value="2"/>
</dbReference>
<keyword evidence="3 6" id="KW-0812">Transmembrane</keyword>
<keyword evidence="5 6" id="KW-0472">Membrane</keyword>
<dbReference type="PRINTS" id="PR00237">
    <property type="entry name" value="GPCRRHODOPSN"/>
</dbReference>
<dbReference type="Gene3D" id="1.20.1070.10">
    <property type="entry name" value="Rhodopsin 7-helix transmembrane proteins"/>
    <property type="match status" value="1"/>
</dbReference>
<feature type="transmembrane region" description="Helical" evidence="6">
    <location>
        <begin position="12"/>
        <end position="36"/>
    </location>
</feature>
<dbReference type="VEuPathDB" id="VectorBase:LDEU008026"/>
<comment type="caution">
    <text evidence="8">The sequence shown here is derived from an EMBL/GenBank/DDBJ whole genome shotgun (WGS) entry which is preliminary data.</text>
</comment>
<evidence type="ECO:0000256" key="2">
    <source>
        <dbReference type="ARBA" id="ARBA00010663"/>
    </source>
</evidence>
<feature type="transmembrane region" description="Helical" evidence="6">
    <location>
        <begin position="48"/>
        <end position="71"/>
    </location>
</feature>
<protein>
    <submittedName>
        <fullName evidence="8">FMRFamide receptor-like protein</fullName>
    </submittedName>
</protein>
<dbReference type="InterPro" id="IPR017452">
    <property type="entry name" value="GPCR_Rhodpsn_7TM"/>
</dbReference>
<feature type="transmembrane region" description="Helical" evidence="6">
    <location>
        <begin position="182"/>
        <end position="202"/>
    </location>
</feature>
<evidence type="ECO:0000256" key="6">
    <source>
        <dbReference type="SAM" id="Phobius"/>
    </source>
</evidence>
<dbReference type="Proteomes" id="UP000288716">
    <property type="component" value="Unassembled WGS sequence"/>
</dbReference>
<dbReference type="PANTHER" id="PTHR46641">
    <property type="entry name" value="FMRFAMIDE RECEPTOR-RELATED"/>
    <property type="match status" value="1"/>
</dbReference>
<feature type="transmembrane region" description="Helical" evidence="6">
    <location>
        <begin position="222"/>
        <end position="252"/>
    </location>
</feature>
<dbReference type="PANTHER" id="PTHR46641:SF10">
    <property type="entry name" value="G-PROTEIN COUPLED RECEPTORS FAMILY 1 PROFILE DOMAIN-CONTAINING PROTEIN"/>
    <property type="match status" value="1"/>
</dbReference>
<evidence type="ECO:0000256" key="4">
    <source>
        <dbReference type="ARBA" id="ARBA00022989"/>
    </source>
</evidence>
<feature type="transmembrane region" description="Helical" evidence="6">
    <location>
        <begin position="272"/>
        <end position="294"/>
    </location>
</feature>
<dbReference type="Pfam" id="PF00001">
    <property type="entry name" value="7tm_1"/>
    <property type="match status" value="1"/>
</dbReference>
<evidence type="ECO:0000313" key="9">
    <source>
        <dbReference type="Proteomes" id="UP000288716"/>
    </source>
</evidence>
<keyword evidence="4 6" id="KW-1133">Transmembrane helix</keyword>
<feature type="domain" description="G-protein coupled receptors family 1 profile" evidence="7">
    <location>
        <begin position="28"/>
        <end position="328"/>
    </location>
</feature>
<dbReference type="STRING" id="299467.A0A443S967"/>
<feature type="transmembrane region" description="Helical" evidence="6">
    <location>
        <begin position="306"/>
        <end position="331"/>
    </location>
</feature>
<dbReference type="OrthoDB" id="10011262at2759"/>